<dbReference type="EMBL" id="REFI01000005">
    <property type="protein sequence ID" value="RMA79080.1"/>
    <property type="molecule type" value="Genomic_DNA"/>
</dbReference>
<organism evidence="1 2">
    <name type="scientific">Metamycoplasma subdolum</name>
    <dbReference type="NCBI Taxonomy" id="92407"/>
    <lineage>
        <taxon>Bacteria</taxon>
        <taxon>Bacillati</taxon>
        <taxon>Mycoplasmatota</taxon>
        <taxon>Mycoplasmoidales</taxon>
        <taxon>Metamycoplasmataceae</taxon>
        <taxon>Metamycoplasma</taxon>
    </lineage>
</organism>
<accession>A0A3M0A2N3</accession>
<gene>
    <name evidence="1" type="ORF">JN00_0127</name>
</gene>
<dbReference type="AlphaFoldDB" id="A0A3M0A2N3"/>
<sequence>MKIQNDPRQKLNIFTDGRKITIKNKNNVEGTYYVILETSLAKFNHKDSYYLVYDEENKLITPLKGKNIHKAGFLDIASNEEEYEELERVLKSFNDLCTVPSRDKSYDIIERFFEDLEKEEESEKADD</sequence>
<reference evidence="1 2" key="1">
    <citation type="submission" date="2018-10" db="EMBL/GenBank/DDBJ databases">
        <title>Genomic Encyclopedia of Archaeal and Bacterial Type Strains, Phase II (KMG-II): from individual species to whole genera.</title>
        <authorList>
            <person name="Goeker M."/>
        </authorList>
    </citation>
    <scope>NUCLEOTIDE SEQUENCE [LARGE SCALE GENOMIC DNA]</scope>
    <source>
        <strain evidence="1 2">ATCC 29870</strain>
    </source>
</reference>
<proteinExistence type="predicted"/>
<evidence type="ECO:0000313" key="2">
    <source>
        <dbReference type="Proteomes" id="UP000267246"/>
    </source>
</evidence>
<protein>
    <submittedName>
        <fullName evidence="1">Uncharacterized protein</fullName>
    </submittedName>
</protein>
<keyword evidence="2" id="KW-1185">Reference proteome</keyword>
<evidence type="ECO:0000313" key="1">
    <source>
        <dbReference type="EMBL" id="RMA79080.1"/>
    </source>
</evidence>
<dbReference type="RefSeq" id="WP_121940620.1">
    <property type="nucleotide sequence ID" value="NZ_CP137846.1"/>
</dbReference>
<comment type="caution">
    <text evidence="1">The sequence shown here is derived from an EMBL/GenBank/DDBJ whole genome shotgun (WGS) entry which is preliminary data.</text>
</comment>
<dbReference type="Proteomes" id="UP000267246">
    <property type="component" value="Unassembled WGS sequence"/>
</dbReference>
<name>A0A3M0A2N3_9BACT</name>